<evidence type="ECO:0000313" key="2">
    <source>
        <dbReference type="Proteomes" id="UP001385951"/>
    </source>
</evidence>
<protein>
    <submittedName>
        <fullName evidence="1">Uncharacterized protein</fullName>
    </submittedName>
</protein>
<reference evidence="1 2" key="1">
    <citation type="submission" date="2022-09" db="EMBL/GenBank/DDBJ databases">
        <authorList>
            <person name="Palmer J.M."/>
        </authorList>
    </citation>
    <scope>NUCLEOTIDE SEQUENCE [LARGE SCALE GENOMIC DNA]</scope>
    <source>
        <strain evidence="1 2">DSM 7382</strain>
    </source>
</reference>
<organism evidence="1 2">
    <name type="scientific">Cerrena zonata</name>
    <dbReference type="NCBI Taxonomy" id="2478898"/>
    <lineage>
        <taxon>Eukaryota</taxon>
        <taxon>Fungi</taxon>
        <taxon>Dikarya</taxon>
        <taxon>Basidiomycota</taxon>
        <taxon>Agaricomycotina</taxon>
        <taxon>Agaricomycetes</taxon>
        <taxon>Polyporales</taxon>
        <taxon>Cerrenaceae</taxon>
        <taxon>Cerrena</taxon>
    </lineage>
</organism>
<name>A0AAW0FM72_9APHY</name>
<dbReference type="EMBL" id="JASBNA010000068">
    <property type="protein sequence ID" value="KAK7678693.1"/>
    <property type="molecule type" value="Genomic_DNA"/>
</dbReference>
<gene>
    <name evidence="1" type="ORF">QCA50_018275</name>
</gene>
<proteinExistence type="predicted"/>
<comment type="caution">
    <text evidence="1">The sequence shown here is derived from an EMBL/GenBank/DDBJ whole genome shotgun (WGS) entry which is preliminary data.</text>
</comment>
<evidence type="ECO:0000313" key="1">
    <source>
        <dbReference type="EMBL" id="KAK7678693.1"/>
    </source>
</evidence>
<dbReference type="AlphaFoldDB" id="A0AAW0FM72"/>
<dbReference type="Proteomes" id="UP001385951">
    <property type="component" value="Unassembled WGS sequence"/>
</dbReference>
<keyword evidence="2" id="KW-1185">Reference proteome</keyword>
<accession>A0AAW0FM72</accession>
<sequence length="158" mass="18337">MARGSTSQESAQQIRQKETFYMQNLFKELYAGMECEKYSFTPEELEQLRQVSPTFHWKDMRGNAHCPGCGKEGRPVGGTFRPCAKTDEKGWKQIEKMLEGGEDFSYCMTYAEQLEVIQEGRRLREKKKGEESWAIEKERRIAELQEASKVSRHTGIDL</sequence>